<dbReference type="RefSeq" id="WP_188625274.1">
    <property type="nucleotide sequence ID" value="NZ_BMIL01000002.1"/>
</dbReference>
<dbReference type="Pfam" id="PF01408">
    <property type="entry name" value="GFO_IDH_MocA"/>
    <property type="match status" value="1"/>
</dbReference>
<proteinExistence type="inferred from homology"/>
<gene>
    <name evidence="5" type="ORF">GCM10011387_05110</name>
</gene>
<protein>
    <submittedName>
        <fullName evidence="5">Oxidoreductase</fullName>
    </submittedName>
</protein>
<comment type="caution">
    <text evidence="5">The sequence shown here is derived from an EMBL/GenBank/DDBJ whole genome shotgun (WGS) entry which is preliminary data.</text>
</comment>
<evidence type="ECO:0000313" key="6">
    <source>
        <dbReference type="Proteomes" id="UP000651668"/>
    </source>
</evidence>
<dbReference type="Gene3D" id="3.30.360.10">
    <property type="entry name" value="Dihydrodipicolinate Reductase, domain 2"/>
    <property type="match status" value="1"/>
</dbReference>
<dbReference type="PANTHER" id="PTHR43708:SF5">
    <property type="entry name" value="CONSERVED EXPRESSED OXIDOREDUCTASE (EUROFUNG)-RELATED"/>
    <property type="match status" value="1"/>
</dbReference>
<reference evidence="5" key="2">
    <citation type="submission" date="2020-09" db="EMBL/GenBank/DDBJ databases">
        <authorList>
            <person name="Sun Q."/>
            <person name="Zhou Y."/>
        </authorList>
    </citation>
    <scope>NUCLEOTIDE SEQUENCE</scope>
    <source>
        <strain evidence="5">CGMCC 1.15343</strain>
    </source>
</reference>
<dbReference type="SUPFAM" id="SSF55347">
    <property type="entry name" value="Glyceraldehyde-3-phosphate dehydrogenase-like, C-terminal domain"/>
    <property type="match status" value="1"/>
</dbReference>
<dbReference type="InterPro" id="IPR036291">
    <property type="entry name" value="NAD(P)-bd_dom_sf"/>
</dbReference>
<reference evidence="5" key="1">
    <citation type="journal article" date="2014" name="Int. J. Syst. Evol. Microbiol.">
        <title>Complete genome sequence of Corynebacterium casei LMG S-19264T (=DSM 44701T), isolated from a smear-ripened cheese.</title>
        <authorList>
            <consortium name="US DOE Joint Genome Institute (JGI-PGF)"/>
            <person name="Walter F."/>
            <person name="Albersmeier A."/>
            <person name="Kalinowski J."/>
            <person name="Ruckert C."/>
        </authorList>
    </citation>
    <scope>NUCLEOTIDE SEQUENCE</scope>
    <source>
        <strain evidence="5">CGMCC 1.15343</strain>
    </source>
</reference>
<feature type="domain" description="GFO/IDH/MocA-like oxidoreductase" evidence="4">
    <location>
        <begin position="130"/>
        <end position="250"/>
    </location>
</feature>
<dbReference type="AlphaFoldDB" id="A0A916U0J0"/>
<evidence type="ECO:0000256" key="2">
    <source>
        <dbReference type="ARBA" id="ARBA00023002"/>
    </source>
</evidence>
<dbReference type="GO" id="GO:0016491">
    <property type="term" value="F:oxidoreductase activity"/>
    <property type="evidence" value="ECO:0007669"/>
    <property type="project" value="UniProtKB-KW"/>
</dbReference>
<comment type="similarity">
    <text evidence="1">Belongs to the Gfo/Idh/MocA family.</text>
</comment>
<dbReference type="GO" id="GO:0000166">
    <property type="term" value="F:nucleotide binding"/>
    <property type="evidence" value="ECO:0007669"/>
    <property type="project" value="InterPro"/>
</dbReference>
<dbReference type="Proteomes" id="UP000651668">
    <property type="component" value="Unassembled WGS sequence"/>
</dbReference>
<evidence type="ECO:0000259" key="3">
    <source>
        <dbReference type="Pfam" id="PF01408"/>
    </source>
</evidence>
<evidence type="ECO:0000313" key="5">
    <source>
        <dbReference type="EMBL" id="GGC54565.1"/>
    </source>
</evidence>
<dbReference type="Gene3D" id="3.40.50.720">
    <property type="entry name" value="NAD(P)-binding Rossmann-like Domain"/>
    <property type="match status" value="1"/>
</dbReference>
<dbReference type="PANTHER" id="PTHR43708">
    <property type="entry name" value="CONSERVED EXPRESSED OXIDOREDUCTASE (EUROFUNG)"/>
    <property type="match status" value="1"/>
</dbReference>
<evidence type="ECO:0000259" key="4">
    <source>
        <dbReference type="Pfam" id="PF22725"/>
    </source>
</evidence>
<dbReference type="Pfam" id="PF22725">
    <property type="entry name" value="GFO_IDH_MocA_C3"/>
    <property type="match status" value="1"/>
</dbReference>
<dbReference type="InterPro" id="IPR051317">
    <property type="entry name" value="Gfo/Idh/MocA_oxidoreduct"/>
</dbReference>
<dbReference type="EMBL" id="BMIL01000002">
    <property type="protein sequence ID" value="GGC54565.1"/>
    <property type="molecule type" value="Genomic_DNA"/>
</dbReference>
<sequence length="344" mass="38620">MEKIINTGLLAYGMSGKLFHAPFLSVHPGFNLSAVTERNEQKAPKDYPGITSYNSIDELMDDPAIDLVVVNTPNYSHYDYTRQALLKGKHVLVEKPFAATAEEAQALFDLAREVGKQVFVYQNRRWDSDYLAVKQVIDSGVLGKLAEVHIRFDRYRNTIGPKTFKEELVPATGLQYDLGAHLLDQAINLFGKPLNFYKILGLNRQSTKVDDYFHFHLEYPDSLQVFVCSSMLVPDPQAAFVVHGEQGSLVKYRADIQEAQLLKNIRPGSEGYGVEPVELAATLTRMNPDGSKRQEQLVSETGSYMPLFDGVYQGIVNNVPYAVTEEQVLTQLQILEAPVGFHKF</sequence>
<keyword evidence="2" id="KW-0560">Oxidoreductase</keyword>
<name>A0A916U0J0_9SPHI</name>
<keyword evidence="6" id="KW-1185">Reference proteome</keyword>
<dbReference type="SUPFAM" id="SSF51735">
    <property type="entry name" value="NAD(P)-binding Rossmann-fold domains"/>
    <property type="match status" value="1"/>
</dbReference>
<dbReference type="InterPro" id="IPR000683">
    <property type="entry name" value="Gfo/Idh/MocA-like_OxRdtase_N"/>
</dbReference>
<evidence type="ECO:0000256" key="1">
    <source>
        <dbReference type="ARBA" id="ARBA00010928"/>
    </source>
</evidence>
<dbReference type="InterPro" id="IPR055170">
    <property type="entry name" value="GFO_IDH_MocA-like_dom"/>
</dbReference>
<organism evidence="5 6">
    <name type="scientific">Pedobacter quisquiliarum</name>
    <dbReference type="NCBI Taxonomy" id="1834438"/>
    <lineage>
        <taxon>Bacteria</taxon>
        <taxon>Pseudomonadati</taxon>
        <taxon>Bacteroidota</taxon>
        <taxon>Sphingobacteriia</taxon>
        <taxon>Sphingobacteriales</taxon>
        <taxon>Sphingobacteriaceae</taxon>
        <taxon>Pedobacter</taxon>
    </lineage>
</organism>
<accession>A0A916U0J0</accession>
<feature type="domain" description="Gfo/Idh/MocA-like oxidoreductase N-terminal" evidence="3">
    <location>
        <begin position="7"/>
        <end position="121"/>
    </location>
</feature>